<evidence type="ECO:0000256" key="1">
    <source>
        <dbReference type="SAM" id="MobiDB-lite"/>
    </source>
</evidence>
<proteinExistence type="predicted"/>
<name>A0A844B4R3_9BURK</name>
<feature type="region of interest" description="Disordered" evidence="1">
    <location>
        <begin position="100"/>
        <end position="127"/>
    </location>
</feature>
<comment type="caution">
    <text evidence="3">The sequence shown here is derived from an EMBL/GenBank/DDBJ whole genome shotgun (WGS) entry which is preliminary data.</text>
</comment>
<evidence type="ECO:0000313" key="4">
    <source>
        <dbReference type="Proteomes" id="UP000487350"/>
    </source>
</evidence>
<dbReference type="Pfam" id="PF12779">
    <property type="entry name" value="WXXGXW"/>
    <property type="match status" value="2"/>
</dbReference>
<feature type="signal peptide" evidence="2">
    <location>
        <begin position="1"/>
        <end position="24"/>
    </location>
</feature>
<evidence type="ECO:0000313" key="3">
    <source>
        <dbReference type="EMBL" id="MRD48213.1"/>
    </source>
</evidence>
<protein>
    <recommendedName>
        <fullName evidence="5">YXWGXW repeat-containing protein</fullName>
    </recommendedName>
</protein>
<sequence length="127" mass="14743">MLKKILIATVIGASFATVPFVATARTYVITEAPPPPRSEAPPEMRRGHEWAPGHYVWRNGQYRWVEGRFVRERRGMHWVPDNWVERNGRWVMVAGHWERGARPGMRDRDGDGVPNRYDARPNNPNKN</sequence>
<gene>
    <name evidence="3" type="ORF">GHT07_13065</name>
</gene>
<dbReference type="RefSeq" id="WP_153585525.1">
    <property type="nucleotide sequence ID" value="NZ_WJBU01000011.1"/>
</dbReference>
<feature type="chain" id="PRO_5032510555" description="YXWGXW repeat-containing protein" evidence="2">
    <location>
        <begin position="25"/>
        <end position="127"/>
    </location>
</feature>
<accession>A0A844B4R3</accession>
<evidence type="ECO:0000256" key="2">
    <source>
        <dbReference type="SAM" id="SignalP"/>
    </source>
</evidence>
<keyword evidence="4" id="KW-1185">Reference proteome</keyword>
<reference evidence="3 4" key="1">
    <citation type="submission" date="2019-11" db="EMBL/GenBank/DDBJ databases">
        <title>Caenimonas koreensis gen. nov., sp. nov., isolated from activated sludge.</title>
        <authorList>
            <person name="Seung H.R."/>
        </authorList>
    </citation>
    <scope>NUCLEOTIDE SEQUENCE [LARGE SCALE GENOMIC DNA]</scope>
    <source>
        <strain evidence="3 4">EMB320</strain>
    </source>
</reference>
<feature type="compositionally biased region" description="Basic and acidic residues" evidence="1">
    <location>
        <begin position="100"/>
        <end position="111"/>
    </location>
</feature>
<dbReference type="Proteomes" id="UP000487350">
    <property type="component" value="Unassembled WGS sequence"/>
</dbReference>
<dbReference type="OrthoDB" id="121499at2"/>
<organism evidence="3 4">
    <name type="scientific">Caenimonas koreensis DSM 17982</name>
    <dbReference type="NCBI Taxonomy" id="1121255"/>
    <lineage>
        <taxon>Bacteria</taxon>
        <taxon>Pseudomonadati</taxon>
        <taxon>Pseudomonadota</taxon>
        <taxon>Betaproteobacteria</taxon>
        <taxon>Burkholderiales</taxon>
        <taxon>Comamonadaceae</taxon>
        <taxon>Caenimonas</taxon>
    </lineage>
</organism>
<evidence type="ECO:0008006" key="5">
    <source>
        <dbReference type="Google" id="ProtNLM"/>
    </source>
</evidence>
<dbReference type="AlphaFoldDB" id="A0A844B4R3"/>
<dbReference type="EMBL" id="WJBU01000011">
    <property type="protein sequence ID" value="MRD48213.1"/>
    <property type="molecule type" value="Genomic_DNA"/>
</dbReference>
<dbReference type="InterPro" id="IPR024447">
    <property type="entry name" value="YXWGXW_rpt"/>
</dbReference>
<keyword evidence="2" id="KW-0732">Signal</keyword>